<comment type="catalytic activity">
    <reaction evidence="7">
        <text>L-cysteinyl-[protein] + hexadecanoyl-CoA = S-hexadecanoyl-L-cysteinyl-[protein] + CoA</text>
        <dbReference type="Rhea" id="RHEA:36683"/>
        <dbReference type="Rhea" id="RHEA-COMP:10131"/>
        <dbReference type="Rhea" id="RHEA-COMP:11032"/>
        <dbReference type="ChEBI" id="CHEBI:29950"/>
        <dbReference type="ChEBI" id="CHEBI:57287"/>
        <dbReference type="ChEBI" id="CHEBI:57379"/>
        <dbReference type="ChEBI" id="CHEBI:74151"/>
        <dbReference type="EC" id="2.3.1.225"/>
    </reaction>
</comment>
<dbReference type="GO" id="GO:0016020">
    <property type="term" value="C:membrane"/>
    <property type="evidence" value="ECO:0007669"/>
    <property type="project" value="UniProtKB-SubCell"/>
</dbReference>
<proteinExistence type="inferred from homology"/>
<evidence type="ECO:0000256" key="4">
    <source>
        <dbReference type="ARBA" id="ARBA00022989"/>
    </source>
</evidence>
<evidence type="ECO:0000313" key="11">
    <source>
        <dbReference type="Proteomes" id="UP000694580"/>
    </source>
</evidence>
<comment type="domain">
    <text evidence="7">The DHHC domain is required for palmitoyltransferase activity.</text>
</comment>
<evidence type="ECO:0000256" key="1">
    <source>
        <dbReference type="ARBA" id="ARBA00004141"/>
    </source>
</evidence>
<dbReference type="GeneTree" id="ENSGT00940000161608"/>
<dbReference type="PROSITE" id="PS50216">
    <property type="entry name" value="DHHC"/>
    <property type="match status" value="1"/>
</dbReference>
<feature type="region of interest" description="Disordered" evidence="8">
    <location>
        <begin position="358"/>
        <end position="394"/>
    </location>
</feature>
<dbReference type="AlphaFoldDB" id="A0AAY3ZW15"/>
<accession>A0AAY3ZW15</accession>
<dbReference type="PANTHER" id="PTHR22883">
    <property type="entry name" value="ZINC FINGER DHHC DOMAIN CONTAINING PROTEIN"/>
    <property type="match status" value="1"/>
</dbReference>
<evidence type="ECO:0000256" key="2">
    <source>
        <dbReference type="ARBA" id="ARBA00022679"/>
    </source>
</evidence>
<feature type="domain" description="Palmitoyltransferase DHHC" evidence="9">
    <location>
        <begin position="125"/>
        <end position="274"/>
    </location>
</feature>
<reference evidence="10" key="2">
    <citation type="submission" date="2025-08" db="UniProtKB">
        <authorList>
            <consortium name="Ensembl"/>
        </authorList>
    </citation>
    <scope>IDENTIFICATION</scope>
</reference>
<evidence type="ECO:0000256" key="8">
    <source>
        <dbReference type="SAM" id="MobiDB-lite"/>
    </source>
</evidence>
<reference evidence="10" key="3">
    <citation type="submission" date="2025-09" db="UniProtKB">
        <authorList>
            <consortium name="Ensembl"/>
        </authorList>
    </citation>
    <scope>IDENTIFICATION</scope>
</reference>
<dbReference type="Proteomes" id="UP000694580">
    <property type="component" value="Chromosome 5"/>
</dbReference>
<dbReference type="GO" id="GO:0005794">
    <property type="term" value="C:Golgi apparatus"/>
    <property type="evidence" value="ECO:0007669"/>
    <property type="project" value="TreeGrafter"/>
</dbReference>
<evidence type="ECO:0000256" key="5">
    <source>
        <dbReference type="ARBA" id="ARBA00023136"/>
    </source>
</evidence>
<feature type="transmembrane region" description="Helical" evidence="7">
    <location>
        <begin position="231"/>
        <end position="257"/>
    </location>
</feature>
<keyword evidence="3 7" id="KW-0812">Transmembrane</keyword>
<feature type="region of interest" description="Disordered" evidence="8">
    <location>
        <begin position="279"/>
        <end position="299"/>
    </location>
</feature>
<organism evidence="10 11">
    <name type="scientific">Denticeps clupeoides</name>
    <name type="common">denticle herring</name>
    <dbReference type="NCBI Taxonomy" id="299321"/>
    <lineage>
        <taxon>Eukaryota</taxon>
        <taxon>Metazoa</taxon>
        <taxon>Chordata</taxon>
        <taxon>Craniata</taxon>
        <taxon>Vertebrata</taxon>
        <taxon>Euteleostomi</taxon>
        <taxon>Actinopterygii</taxon>
        <taxon>Neopterygii</taxon>
        <taxon>Teleostei</taxon>
        <taxon>Clupei</taxon>
        <taxon>Clupeiformes</taxon>
        <taxon>Denticipitoidei</taxon>
        <taxon>Denticipitidae</taxon>
        <taxon>Denticeps</taxon>
    </lineage>
</organism>
<feature type="transmembrane region" description="Helical" evidence="7">
    <location>
        <begin position="43"/>
        <end position="65"/>
    </location>
</feature>
<name>A0AAY3ZW15_9TELE</name>
<keyword evidence="2 7" id="KW-0808">Transferase</keyword>
<evidence type="ECO:0000313" key="10">
    <source>
        <dbReference type="Ensembl" id="ENSDCDP00010001283.1"/>
    </source>
</evidence>
<comment type="similarity">
    <text evidence="7">Belongs to the DHHC palmitoyltransferase family.</text>
</comment>
<feature type="compositionally biased region" description="Basic and acidic residues" evidence="8">
    <location>
        <begin position="380"/>
        <end position="394"/>
    </location>
</feature>
<dbReference type="Ensembl" id="ENSDCDT00010001343.1">
    <property type="protein sequence ID" value="ENSDCDP00010001283.1"/>
    <property type="gene ID" value="ENSDCDG00010000676.1"/>
</dbReference>
<comment type="subcellular location">
    <subcellularLocation>
        <location evidence="1">Membrane</location>
        <topology evidence="1">Multi-pass membrane protein</topology>
    </subcellularLocation>
</comment>
<reference evidence="10 11" key="1">
    <citation type="submission" date="2020-06" db="EMBL/GenBank/DDBJ databases">
        <authorList>
            <consortium name="Wellcome Sanger Institute Data Sharing"/>
        </authorList>
    </citation>
    <scope>NUCLEOTIDE SEQUENCE [LARGE SCALE GENOMIC DNA]</scope>
</reference>
<dbReference type="GO" id="GO:0005783">
    <property type="term" value="C:endoplasmic reticulum"/>
    <property type="evidence" value="ECO:0007669"/>
    <property type="project" value="TreeGrafter"/>
</dbReference>
<evidence type="ECO:0000256" key="3">
    <source>
        <dbReference type="ARBA" id="ARBA00022692"/>
    </source>
</evidence>
<dbReference type="InterPro" id="IPR039859">
    <property type="entry name" value="PFA4/ZDH16/20/ERF2-like"/>
</dbReference>
<dbReference type="PANTHER" id="PTHR22883:SF22">
    <property type="entry name" value="PALMITOYLTRANSFERASE ZDHHC11-RELATED"/>
    <property type="match status" value="1"/>
</dbReference>
<feature type="transmembrane region" description="Helical" evidence="7">
    <location>
        <begin position="71"/>
        <end position="91"/>
    </location>
</feature>
<keyword evidence="4 7" id="KW-1133">Transmembrane helix</keyword>
<keyword evidence="6 7" id="KW-0012">Acyltransferase</keyword>
<dbReference type="GO" id="GO:0006612">
    <property type="term" value="P:protein targeting to membrane"/>
    <property type="evidence" value="ECO:0007669"/>
    <property type="project" value="TreeGrafter"/>
</dbReference>
<evidence type="ECO:0000256" key="6">
    <source>
        <dbReference type="ARBA" id="ARBA00023315"/>
    </source>
</evidence>
<evidence type="ECO:0000256" key="7">
    <source>
        <dbReference type="RuleBase" id="RU079119"/>
    </source>
</evidence>
<dbReference type="EC" id="2.3.1.225" evidence="7"/>
<protein>
    <recommendedName>
        <fullName evidence="7">Palmitoyltransferase</fullName>
        <ecNumber evidence="7">2.3.1.225</ecNumber>
    </recommendedName>
</protein>
<dbReference type="GO" id="GO:0019706">
    <property type="term" value="F:protein-cysteine S-palmitoyltransferase activity"/>
    <property type="evidence" value="ECO:0007669"/>
    <property type="project" value="UniProtKB-EC"/>
</dbReference>
<dbReference type="InterPro" id="IPR001594">
    <property type="entry name" value="Palmitoyltrfase_DHHC"/>
</dbReference>
<keyword evidence="11" id="KW-1185">Reference proteome</keyword>
<sequence length="435" mass="48573">MICDQRYLRRTGPENRGSQNELVTPPKHSRCNGWSIPLHGLQLAGWFIYTFMAVVGFSIYIPLLPPPWTCAAYGLLGAFFLLHLLAHLAAVSIDPADRSVRANKDYSTPMPVFDKKQQPRVIHNLHCYLCDADVGPRVKHCSSCNKCVSDFDHHCKWLNNCVGGRNYWFFFGAVLTAVLGLCLLVLIILFIFIEHFVKPSALRTAPQFQSLKGNTTWLAFLPLAPVETTSVALLALAFITVVLGLVSLLLLCHLLIFHIYLLSNKLSTYDYIMKKRQSSNDEETNANQPSPNNVSTVQSRHSLEAPIDCDAPLSSKSSSFNYQEQGQITNHLTGTICSEMDHFKPSPDTEDHLSYNIQPSKQITPGDTVMEDPLGWSGRESAKSKEQSSERLVEGRPVVQNPLGSSVMITTAVHQQLPTDVSALYQNRRSTWDLS</sequence>
<feature type="transmembrane region" description="Helical" evidence="7">
    <location>
        <begin position="167"/>
        <end position="193"/>
    </location>
</feature>
<dbReference type="Pfam" id="PF01529">
    <property type="entry name" value="DHHC"/>
    <property type="match status" value="1"/>
</dbReference>
<keyword evidence="5 7" id="KW-0472">Membrane</keyword>
<evidence type="ECO:0000259" key="9">
    <source>
        <dbReference type="Pfam" id="PF01529"/>
    </source>
</evidence>
<gene>
    <name evidence="10" type="primary">zdhhc11</name>
</gene>
<feature type="compositionally biased region" description="Polar residues" evidence="8">
    <location>
        <begin position="285"/>
        <end position="299"/>
    </location>
</feature>